<dbReference type="InterPro" id="IPR027268">
    <property type="entry name" value="Peptidase_M4/M1_CTD_sf"/>
</dbReference>
<keyword evidence="6" id="KW-1185">Reference proteome</keyword>
<comment type="cofactor">
    <cofactor evidence="2">
        <name>Zn(2+)</name>
        <dbReference type="ChEBI" id="CHEBI:29105"/>
    </cofactor>
    <text evidence="2">Binds 1 zinc ion per subunit.</text>
</comment>
<dbReference type="Gene3D" id="2.60.40.1730">
    <property type="entry name" value="tricorn interacting facor f3 domain"/>
    <property type="match status" value="1"/>
</dbReference>
<keyword evidence="2" id="KW-0479">Metal-binding</keyword>
<name>A0A1I1L763_9BACT</name>
<evidence type="ECO:0000313" key="5">
    <source>
        <dbReference type="EMBL" id="SFC68342.1"/>
    </source>
</evidence>
<protein>
    <submittedName>
        <fullName evidence="5">Aminopeptidase N</fullName>
    </submittedName>
</protein>
<organism evidence="5 6">
    <name type="scientific">Flexibacter flexilis DSM 6793</name>
    <dbReference type="NCBI Taxonomy" id="927664"/>
    <lineage>
        <taxon>Bacteria</taxon>
        <taxon>Pseudomonadati</taxon>
        <taxon>Bacteroidota</taxon>
        <taxon>Cytophagia</taxon>
        <taxon>Cytophagales</taxon>
        <taxon>Flexibacteraceae</taxon>
        <taxon>Flexibacter</taxon>
    </lineage>
</organism>
<feature type="signal peptide" evidence="3">
    <location>
        <begin position="1"/>
        <end position="21"/>
    </location>
</feature>
<evidence type="ECO:0000256" key="1">
    <source>
        <dbReference type="PIRSR" id="PIRSR634015-1"/>
    </source>
</evidence>
<dbReference type="RefSeq" id="WP_091513862.1">
    <property type="nucleotide sequence ID" value="NZ_FOLE01000008.1"/>
</dbReference>
<keyword evidence="5" id="KW-0645">Protease</keyword>
<keyword evidence="5" id="KW-0378">Hydrolase</keyword>
<proteinExistence type="predicted"/>
<feature type="chain" id="PRO_5011698484" evidence="3">
    <location>
        <begin position="22"/>
        <end position="553"/>
    </location>
</feature>
<feature type="binding site" evidence="2">
    <location>
        <position position="350"/>
    </location>
    <ligand>
        <name>Zn(2+)</name>
        <dbReference type="ChEBI" id="CHEBI:29105"/>
        <note>catalytic</note>
    </ligand>
</feature>
<dbReference type="Proteomes" id="UP000199514">
    <property type="component" value="Unassembled WGS sequence"/>
</dbReference>
<feature type="domain" description="Peptidase M1 membrane alanine aminopeptidase" evidence="4">
    <location>
        <begin position="270"/>
        <end position="451"/>
    </location>
</feature>
<evidence type="ECO:0000256" key="3">
    <source>
        <dbReference type="SAM" id="SignalP"/>
    </source>
</evidence>
<dbReference type="EMBL" id="FOLE01000008">
    <property type="protein sequence ID" value="SFC68342.1"/>
    <property type="molecule type" value="Genomic_DNA"/>
</dbReference>
<evidence type="ECO:0000256" key="2">
    <source>
        <dbReference type="PIRSR" id="PIRSR634015-3"/>
    </source>
</evidence>
<dbReference type="InterPro" id="IPR034015">
    <property type="entry name" value="M1_LTA4H"/>
</dbReference>
<keyword evidence="3" id="KW-0732">Signal</keyword>
<evidence type="ECO:0000313" key="6">
    <source>
        <dbReference type="Proteomes" id="UP000199514"/>
    </source>
</evidence>
<dbReference type="STRING" id="927664.SAMN05421780_10874"/>
<feature type="binding site" evidence="2">
    <location>
        <position position="327"/>
    </location>
    <ligand>
        <name>Zn(2+)</name>
        <dbReference type="ChEBI" id="CHEBI:29105"/>
        <note>catalytic</note>
    </ligand>
</feature>
<evidence type="ECO:0000259" key="4">
    <source>
        <dbReference type="Pfam" id="PF01433"/>
    </source>
</evidence>
<feature type="active site" description="Proton acceptor" evidence="1">
    <location>
        <position position="328"/>
    </location>
</feature>
<reference evidence="5 6" key="1">
    <citation type="submission" date="2016-10" db="EMBL/GenBank/DDBJ databases">
        <authorList>
            <person name="de Groot N.N."/>
        </authorList>
    </citation>
    <scope>NUCLEOTIDE SEQUENCE [LARGE SCALE GENOMIC DNA]</scope>
    <source>
        <strain evidence="5 6">DSM 6793</strain>
    </source>
</reference>
<gene>
    <name evidence="5" type="ORF">SAMN05421780_10874</name>
</gene>
<dbReference type="SUPFAM" id="SSF55486">
    <property type="entry name" value="Metalloproteases ('zincins'), catalytic domain"/>
    <property type="match status" value="1"/>
</dbReference>
<feature type="binding site" evidence="2">
    <location>
        <position position="331"/>
    </location>
    <ligand>
        <name>Zn(2+)</name>
        <dbReference type="ChEBI" id="CHEBI:29105"/>
        <note>catalytic</note>
    </ligand>
</feature>
<dbReference type="CDD" id="cd09603">
    <property type="entry name" value="M1_APN_like"/>
    <property type="match status" value="1"/>
</dbReference>
<dbReference type="GO" id="GO:0004177">
    <property type="term" value="F:aminopeptidase activity"/>
    <property type="evidence" value="ECO:0007669"/>
    <property type="project" value="UniProtKB-KW"/>
</dbReference>
<dbReference type="Pfam" id="PF01433">
    <property type="entry name" value="Peptidase_M1"/>
    <property type="match status" value="1"/>
</dbReference>
<dbReference type="InterPro" id="IPR014782">
    <property type="entry name" value="Peptidase_M1_dom"/>
</dbReference>
<dbReference type="GO" id="GO:0008237">
    <property type="term" value="F:metallopeptidase activity"/>
    <property type="evidence" value="ECO:0007669"/>
    <property type="project" value="InterPro"/>
</dbReference>
<sequence length="553" mass="64782">MYRQLLILWCVLCGFGSMAQAQNAKKYTFTHGDTLRGSLSPERACYDVRVYDLNLRVQPRTHFLSGYNQITFQVVQACRRIQLDLFDNMNIDSIVWRGQKLNFSRENDVFWVRFPEELRKGSRQSIRIYYNGQPQKAANPPWDGGLVWRKDPDGLDWVGVACEGLGASVWFPCKDHLSDEPDSTYIRCEVPAELTCVANGQFLGQKNITDSTARYDWLVSYPINNYNITLNIARYAHIADTFRTAAGNVLKLDYYVLKNNKDIAAQHFKQVKPMLKCYEKYFGEYPFVRDGYKLVETPYWGMEHQSCVAYGNAYKNNKQGFDFIIIHESGHEYWGNSLSCTDHAEMWIHESFCTYAEAIYIEELWGKEKTIEYLKEQRKRIGNKEPMLAPLGVNYNYWDDSDNYFKGTWMLHTLRHALHNDALWWELIRGLNKEFLRSPVTTAQIIDFFERKAPNTLHWRPLFEAYLRYAQPPQFEYKLEQNTEGTWQVAYRWNTAEMAFDMPVEVSIGGSKFQRLQPRTQWQYVAISAPKDPKKFEVQVNTDLFYVGCKALK</sequence>
<dbReference type="AlphaFoldDB" id="A0A1I1L763"/>
<dbReference type="OrthoDB" id="100605at2"/>
<dbReference type="PANTHER" id="PTHR45726">
    <property type="entry name" value="LEUKOTRIENE A-4 HYDROLASE"/>
    <property type="match status" value="1"/>
</dbReference>
<keyword evidence="5" id="KW-0031">Aminopeptidase</keyword>
<keyword evidence="2" id="KW-0862">Zinc</keyword>
<dbReference type="SUPFAM" id="SSF63737">
    <property type="entry name" value="Leukotriene A4 hydrolase N-terminal domain"/>
    <property type="match status" value="1"/>
</dbReference>
<accession>A0A1I1L763</accession>
<dbReference type="InterPro" id="IPR042097">
    <property type="entry name" value="Aminopeptidase_N-like_N_sf"/>
</dbReference>
<dbReference type="GO" id="GO:0008270">
    <property type="term" value="F:zinc ion binding"/>
    <property type="evidence" value="ECO:0007669"/>
    <property type="project" value="InterPro"/>
</dbReference>
<dbReference type="Gene3D" id="1.10.390.10">
    <property type="entry name" value="Neutral Protease Domain 2"/>
    <property type="match status" value="1"/>
</dbReference>
<feature type="active site" description="Proton donor" evidence="1">
    <location>
        <position position="404"/>
    </location>
</feature>
<dbReference type="PANTHER" id="PTHR45726:SF3">
    <property type="entry name" value="LEUKOTRIENE A-4 HYDROLASE"/>
    <property type="match status" value="1"/>
</dbReference>